<evidence type="ECO:0000259" key="10">
    <source>
        <dbReference type="Pfam" id="PF00370"/>
    </source>
</evidence>
<dbReference type="AlphaFoldDB" id="A0A1N6ZJC5"/>
<dbReference type="InterPro" id="IPR000577">
    <property type="entry name" value="Carb_kinase_FGGY"/>
</dbReference>
<dbReference type="Gene3D" id="3.30.420.40">
    <property type="match status" value="2"/>
</dbReference>
<keyword evidence="6 9" id="KW-0067">ATP-binding</keyword>
<evidence type="ECO:0000259" key="11">
    <source>
        <dbReference type="Pfam" id="PF02782"/>
    </source>
</evidence>
<dbReference type="Pfam" id="PF00370">
    <property type="entry name" value="FGGY_N"/>
    <property type="match status" value="1"/>
</dbReference>
<gene>
    <name evidence="9" type="primary">xylB</name>
    <name evidence="12" type="ORF">SAMN05421834_11833</name>
</gene>
<dbReference type="NCBIfam" id="TIGR01312">
    <property type="entry name" value="XylB"/>
    <property type="match status" value="1"/>
</dbReference>
<dbReference type="GO" id="GO:0042732">
    <property type="term" value="P:D-xylose metabolic process"/>
    <property type="evidence" value="ECO:0007669"/>
    <property type="project" value="UniProtKB-KW"/>
</dbReference>
<dbReference type="STRING" id="56779.SAMN05421834_11833"/>
<evidence type="ECO:0000256" key="2">
    <source>
        <dbReference type="ARBA" id="ARBA00022629"/>
    </source>
</evidence>
<evidence type="ECO:0000256" key="3">
    <source>
        <dbReference type="ARBA" id="ARBA00022679"/>
    </source>
</evidence>
<keyword evidence="3 8" id="KW-0808">Transferase</keyword>
<dbReference type="InterPro" id="IPR018483">
    <property type="entry name" value="Carb_kinase_FGGY_CS"/>
</dbReference>
<dbReference type="SUPFAM" id="SSF53067">
    <property type="entry name" value="Actin-like ATPase domain"/>
    <property type="match status" value="2"/>
</dbReference>
<dbReference type="Pfam" id="PF02782">
    <property type="entry name" value="FGGY_C"/>
    <property type="match status" value="1"/>
</dbReference>
<accession>A0A1N6ZJC5</accession>
<keyword evidence="4 9" id="KW-0547">Nucleotide-binding</keyword>
<feature type="domain" description="Carbohydrate kinase FGGY C-terminal" evidence="11">
    <location>
        <begin position="258"/>
        <end position="452"/>
    </location>
</feature>
<evidence type="ECO:0000256" key="7">
    <source>
        <dbReference type="ARBA" id="ARBA00023277"/>
    </source>
</evidence>
<dbReference type="PIRSF" id="PIRSF000538">
    <property type="entry name" value="GlpK"/>
    <property type="match status" value="1"/>
</dbReference>
<dbReference type="PANTHER" id="PTHR43095">
    <property type="entry name" value="SUGAR KINASE"/>
    <property type="match status" value="1"/>
</dbReference>
<dbReference type="InterPro" id="IPR006000">
    <property type="entry name" value="Xylulokinase"/>
</dbReference>
<dbReference type="InterPro" id="IPR050406">
    <property type="entry name" value="FGGY_Carb_Kinase"/>
</dbReference>
<comment type="catalytic activity">
    <reaction evidence="9">
        <text>D-xylulose + ATP = D-xylulose 5-phosphate + ADP + H(+)</text>
        <dbReference type="Rhea" id="RHEA:10964"/>
        <dbReference type="ChEBI" id="CHEBI:15378"/>
        <dbReference type="ChEBI" id="CHEBI:17140"/>
        <dbReference type="ChEBI" id="CHEBI:30616"/>
        <dbReference type="ChEBI" id="CHEBI:57737"/>
        <dbReference type="ChEBI" id="CHEBI:456216"/>
        <dbReference type="EC" id="2.7.1.17"/>
    </reaction>
</comment>
<evidence type="ECO:0000256" key="9">
    <source>
        <dbReference type="RuleBase" id="RU364073"/>
    </source>
</evidence>
<dbReference type="CDD" id="cd07805">
    <property type="entry name" value="ASKHA_NBD_FGGY_CvXK-like"/>
    <property type="match status" value="1"/>
</dbReference>
<reference evidence="13" key="1">
    <citation type="submission" date="2017-01" db="EMBL/GenBank/DDBJ databases">
        <authorList>
            <person name="Varghese N."/>
            <person name="Submissions S."/>
        </authorList>
    </citation>
    <scope>NUCLEOTIDE SEQUENCE [LARGE SCALE GENOMIC DNA]</scope>
    <source>
        <strain evidence="13">ATCC 700103</strain>
    </source>
</reference>
<dbReference type="InterPro" id="IPR018485">
    <property type="entry name" value="FGGY_C"/>
</dbReference>
<evidence type="ECO:0000256" key="5">
    <source>
        <dbReference type="ARBA" id="ARBA00022777"/>
    </source>
</evidence>
<organism evidence="12 13">
    <name type="scientific">Halanaerobium kushneri</name>
    <dbReference type="NCBI Taxonomy" id="56779"/>
    <lineage>
        <taxon>Bacteria</taxon>
        <taxon>Bacillati</taxon>
        <taxon>Bacillota</taxon>
        <taxon>Clostridia</taxon>
        <taxon>Halanaerobiales</taxon>
        <taxon>Halanaerobiaceae</taxon>
        <taxon>Halanaerobium</taxon>
    </lineage>
</organism>
<dbReference type="PANTHER" id="PTHR43095:SF5">
    <property type="entry name" value="XYLULOSE KINASE"/>
    <property type="match status" value="1"/>
</dbReference>
<proteinExistence type="inferred from homology"/>
<name>A0A1N6ZJC5_9FIRM</name>
<evidence type="ECO:0000256" key="4">
    <source>
        <dbReference type="ARBA" id="ARBA00022741"/>
    </source>
</evidence>
<evidence type="ECO:0000256" key="1">
    <source>
        <dbReference type="ARBA" id="ARBA00009156"/>
    </source>
</evidence>
<dbReference type="GO" id="GO:0005997">
    <property type="term" value="P:xylulose metabolic process"/>
    <property type="evidence" value="ECO:0007669"/>
    <property type="project" value="InterPro"/>
</dbReference>
<sequence>MGKYILAHDFGTTGNKATLYNSEGQLVGSHLSEYETFYPEVNWAEQNPADWWQAVCKSTKELISESGIKKEEIAVISFSAQMMGCLPLDRNGDPLRRSIIWADQRSTKQADKLRDKVGAEKVYQITGHRVSPAYSVEKIMWIMDNQPEIYEKTYKFVHAKDYIVNKLTGEFVTDYSDASGMNLYDINKKEWSAEIISAVGLDKEKLPEVRSSFDIIGKVQKEAAEEIGLKAGTPVVLGSGDGAAAGVGAAVVREGSAYNYIGSSSWIALATEKPILDPEQQTFNWIHMDPEMYMPCGTMQSAGASYNWLKNTLCQVEEQAAQNLDLSVYELMNLSVEDSNPGANNLLYLPYLMGERSPHWNPNARGAFIGLTLRHDRKDIIRSVLEGVTFNLKIISKIFENEIDFSQIRVIGGGAKGRTWRKIMADIYDKEVLMPEILEEATSLGAAIAGGVGVGIFSGVEVAEELNPIVERQLPDPKNVEKYKKLYPVFKDAYLSLVGVYDSLSKID</sequence>
<evidence type="ECO:0000313" key="12">
    <source>
        <dbReference type="EMBL" id="SIR26836.1"/>
    </source>
</evidence>
<comment type="similarity">
    <text evidence="1 8">Belongs to the FGGY kinase family.</text>
</comment>
<dbReference type="InterPro" id="IPR043129">
    <property type="entry name" value="ATPase_NBD"/>
</dbReference>
<dbReference type="GO" id="GO:0005524">
    <property type="term" value="F:ATP binding"/>
    <property type="evidence" value="ECO:0007669"/>
    <property type="project" value="UniProtKB-KW"/>
</dbReference>
<evidence type="ECO:0000313" key="13">
    <source>
        <dbReference type="Proteomes" id="UP000185669"/>
    </source>
</evidence>
<feature type="domain" description="Carbohydrate kinase FGGY N-terminal" evidence="10">
    <location>
        <begin position="4"/>
        <end position="248"/>
    </location>
</feature>
<keyword evidence="7 9" id="KW-0119">Carbohydrate metabolism</keyword>
<evidence type="ECO:0000256" key="8">
    <source>
        <dbReference type="RuleBase" id="RU003733"/>
    </source>
</evidence>
<protein>
    <recommendedName>
        <fullName evidence="9">Xylulose kinase</fullName>
        <shortName evidence="9">Xylulokinase</shortName>
        <ecNumber evidence="9">2.7.1.17</ecNumber>
    </recommendedName>
</protein>
<dbReference type="EC" id="2.7.1.17" evidence="9"/>
<dbReference type="RefSeq" id="WP_076545588.1">
    <property type="nucleotide sequence ID" value="NZ_FTNC01000018.1"/>
</dbReference>
<dbReference type="InterPro" id="IPR018484">
    <property type="entry name" value="FGGY_N"/>
</dbReference>
<keyword evidence="2 9" id="KW-0859">Xylose metabolism</keyword>
<evidence type="ECO:0000256" key="6">
    <source>
        <dbReference type="ARBA" id="ARBA00022840"/>
    </source>
</evidence>
<dbReference type="Proteomes" id="UP000185669">
    <property type="component" value="Unassembled WGS sequence"/>
</dbReference>
<keyword evidence="13" id="KW-1185">Reference proteome</keyword>
<dbReference type="PROSITE" id="PS00445">
    <property type="entry name" value="FGGY_KINASES_2"/>
    <property type="match status" value="1"/>
</dbReference>
<dbReference type="OrthoDB" id="9805576at2"/>
<dbReference type="EMBL" id="FTNC01000018">
    <property type="protein sequence ID" value="SIR26836.1"/>
    <property type="molecule type" value="Genomic_DNA"/>
</dbReference>
<dbReference type="GO" id="GO:0004856">
    <property type="term" value="F:D-xylulokinase activity"/>
    <property type="evidence" value="ECO:0007669"/>
    <property type="project" value="UniProtKB-EC"/>
</dbReference>
<keyword evidence="5 8" id="KW-0418">Kinase</keyword>